<comment type="caution">
    <text evidence="2">The sequence shown here is derived from an EMBL/GenBank/DDBJ whole genome shotgun (WGS) entry which is preliminary data.</text>
</comment>
<sequence>MQVSASSRIAFSEFIVGHSIVDAAVETLANWASKQDSLDLSSGSASSGSSGPSSAPSSTPSSAPTTTQLDRNGDSLAPSDSFEDNSHALVTAARKLLSLEHEHEPLSNSTNHNPLALVLRAAAILSKQNSATEPQPVATEKLAAAAIDFFANHKQRVFDLVFKDPTIWVLRSLNLSCSEDYSGDLYLALLDSLLGVKLNTRPNLNMPVSAVFPFLDARAVGPVVLDLLKEYMADPSNFGVPFDLYLSSLKSSDLLELADLEVEVESFHVPSDSVFWLDGTITVQQMHDEILSDSTLLAQLEPYMEAYAYLCTPEIVLELFYAYLVDQGMIESVVDPVFHEFLEAEAGDASSTMTLSDAPSPIHTSRSPTLFSTSPTSISFEPSSPLHASISSSPTTLFSPSYTFTTPSFTHNTHNHHEINLSISSWVYPSTGCASKPVFRYDRFKELLDFAGVTNSEVTCVYTTPALGDGKEDLCEVGEMGRDWVEAKNMFVEAVLNGLHAEMDEDTDEDDDEGDVWPWESTVDNDEDGDLMMMMLEV</sequence>
<dbReference type="AlphaFoldDB" id="A0A1Y2D2A8"/>
<reference evidence="2 3" key="1">
    <citation type="submission" date="2016-07" db="EMBL/GenBank/DDBJ databases">
        <title>Pervasive Adenine N6-methylation of Active Genes in Fungi.</title>
        <authorList>
            <consortium name="DOE Joint Genome Institute"/>
            <person name="Mondo S.J."/>
            <person name="Dannebaum R.O."/>
            <person name="Kuo R.C."/>
            <person name="Labutti K."/>
            <person name="Haridas S."/>
            <person name="Kuo A."/>
            <person name="Salamov A."/>
            <person name="Ahrendt S.R."/>
            <person name="Lipzen A."/>
            <person name="Sullivan W."/>
            <person name="Andreopoulos W.B."/>
            <person name="Clum A."/>
            <person name="Lindquist E."/>
            <person name="Daum C."/>
            <person name="Ramamoorthy G.K."/>
            <person name="Gryganskyi A."/>
            <person name="Culley D."/>
            <person name="Magnuson J.K."/>
            <person name="James T.Y."/>
            <person name="O'Malley M.A."/>
            <person name="Stajich J.E."/>
            <person name="Spatafora J.W."/>
            <person name="Visel A."/>
            <person name="Grigoriev I.V."/>
        </authorList>
    </citation>
    <scope>NUCLEOTIDE SEQUENCE [LARGE SCALE GENOMIC DNA]</scope>
    <source>
        <strain evidence="2 3">JEL800</strain>
    </source>
</reference>
<dbReference type="Proteomes" id="UP000193642">
    <property type="component" value="Unassembled WGS sequence"/>
</dbReference>
<protein>
    <submittedName>
        <fullName evidence="2">Uncharacterized protein</fullName>
    </submittedName>
</protein>
<dbReference type="EMBL" id="MCGO01000001">
    <property type="protein sequence ID" value="ORY53422.1"/>
    <property type="molecule type" value="Genomic_DNA"/>
</dbReference>
<evidence type="ECO:0000313" key="3">
    <source>
        <dbReference type="Proteomes" id="UP000193642"/>
    </source>
</evidence>
<organism evidence="2 3">
    <name type="scientific">Rhizoclosmatium globosum</name>
    <dbReference type="NCBI Taxonomy" id="329046"/>
    <lineage>
        <taxon>Eukaryota</taxon>
        <taxon>Fungi</taxon>
        <taxon>Fungi incertae sedis</taxon>
        <taxon>Chytridiomycota</taxon>
        <taxon>Chytridiomycota incertae sedis</taxon>
        <taxon>Chytridiomycetes</taxon>
        <taxon>Chytridiales</taxon>
        <taxon>Chytriomycetaceae</taxon>
        <taxon>Rhizoclosmatium</taxon>
    </lineage>
</organism>
<gene>
    <name evidence="2" type="ORF">BCR33DRAFT_732327</name>
</gene>
<name>A0A1Y2D2A8_9FUNG</name>
<dbReference type="OrthoDB" id="2161316at2759"/>
<feature type="compositionally biased region" description="Low complexity" evidence="1">
    <location>
        <begin position="41"/>
        <end position="67"/>
    </location>
</feature>
<feature type="region of interest" description="Disordered" evidence="1">
    <location>
        <begin position="39"/>
        <end position="82"/>
    </location>
</feature>
<proteinExistence type="predicted"/>
<accession>A0A1Y2D2A8</accession>
<evidence type="ECO:0000313" key="2">
    <source>
        <dbReference type="EMBL" id="ORY53422.1"/>
    </source>
</evidence>
<evidence type="ECO:0000256" key="1">
    <source>
        <dbReference type="SAM" id="MobiDB-lite"/>
    </source>
</evidence>
<keyword evidence="3" id="KW-1185">Reference proteome</keyword>